<name>A0ABV6V095_9ACTN</name>
<keyword evidence="2" id="KW-1185">Reference proteome</keyword>
<dbReference type="Proteomes" id="UP001592528">
    <property type="component" value="Unassembled WGS sequence"/>
</dbReference>
<organism evidence="1 2">
    <name type="scientific">Streptacidiphilus cavernicola</name>
    <dbReference type="NCBI Taxonomy" id="3342716"/>
    <lineage>
        <taxon>Bacteria</taxon>
        <taxon>Bacillati</taxon>
        <taxon>Actinomycetota</taxon>
        <taxon>Actinomycetes</taxon>
        <taxon>Kitasatosporales</taxon>
        <taxon>Streptomycetaceae</taxon>
        <taxon>Streptacidiphilus</taxon>
    </lineage>
</organism>
<evidence type="ECO:0000313" key="1">
    <source>
        <dbReference type="EMBL" id="MFC1407144.1"/>
    </source>
</evidence>
<sequence>MQSILITPNAESAELVRPSLEDYARRTDSISFQMLDDPDALASVLKSMITDLCHLADAAEIPGDREELVMRAYREYRTERAYEALDTDE</sequence>
<proteinExistence type="predicted"/>
<dbReference type="EMBL" id="JBHEZZ010000039">
    <property type="protein sequence ID" value="MFC1407144.1"/>
    <property type="molecule type" value="Genomic_DNA"/>
</dbReference>
<protein>
    <submittedName>
        <fullName evidence="1">Uncharacterized protein</fullName>
    </submittedName>
</protein>
<comment type="caution">
    <text evidence="1">The sequence shown here is derived from an EMBL/GenBank/DDBJ whole genome shotgun (WGS) entry which is preliminary data.</text>
</comment>
<reference evidence="1 2" key="1">
    <citation type="submission" date="2024-09" db="EMBL/GenBank/DDBJ databases">
        <authorList>
            <person name="Lee S.D."/>
        </authorList>
    </citation>
    <scope>NUCLEOTIDE SEQUENCE [LARGE SCALE GENOMIC DNA]</scope>
    <source>
        <strain evidence="1 2">N1-5</strain>
    </source>
</reference>
<evidence type="ECO:0000313" key="2">
    <source>
        <dbReference type="Proteomes" id="UP001592528"/>
    </source>
</evidence>
<accession>A0ABV6V095</accession>
<dbReference type="RefSeq" id="WP_030266228.1">
    <property type="nucleotide sequence ID" value="NZ_JBHEZZ010000039.1"/>
</dbReference>
<gene>
    <name evidence="1" type="ORF">ACEZDJ_38260</name>
</gene>